<name>A0AAV4LQT2_BABCB</name>
<keyword evidence="2" id="KW-1185">Reference proteome</keyword>
<comment type="caution">
    <text evidence="1">The sequence shown here is derived from an EMBL/GenBank/DDBJ whole genome shotgun (WGS) entry which is preliminary data.</text>
</comment>
<evidence type="ECO:0000313" key="1">
    <source>
        <dbReference type="EMBL" id="GIX62165.1"/>
    </source>
</evidence>
<protein>
    <submittedName>
        <fullName evidence="1">Secreted antigen 1</fullName>
    </submittedName>
</protein>
<dbReference type="AlphaFoldDB" id="A0AAV4LQT2"/>
<dbReference type="EMBL" id="BPLF01000001">
    <property type="protein sequence ID" value="GIX62165.1"/>
    <property type="molecule type" value="Genomic_DNA"/>
</dbReference>
<dbReference type="RefSeq" id="XP_067714234.1">
    <property type="nucleotide sequence ID" value="XM_067858133.1"/>
</dbReference>
<reference evidence="1 2" key="1">
    <citation type="submission" date="2021-06" db="EMBL/GenBank/DDBJ databases">
        <title>Genome sequence of Babesia caballi.</title>
        <authorList>
            <person name="Yamagishi J."/>
            <person name="Kidaka T."/>
            <person name="Ochi A."/>
        </authorList>
    </citation>
    <scope>NUCLEOTIDE SEQUENCE [LARGE SCALE GENOMIC DNA]</scope>
    <source>
        <strain evidence="1">USDA-D6B2</strain>
    </source>
</reference>
<sequence>MTNCPDVPAPTNLKEALDFAGALSGNQGLKDHVGKELERHVSGYSTAIHVDHNLSEALRNVTKLHDKLVAQTENYGHYIGLESQSADCLADAVSDCFPTLYCTLSYFNFNVNGTAYEGGGKWANQQCSDAHYLASWLKGNSERPSASGQTSSATIWRGGFDSGDLQCSNTTDFSSQLKDCVEDNGDKFPMLLSGILFLNPSFPELTSTFLVFVLEMCIIISGEGSESEDEDGDSRNTLHETFRVRYETKFPGYVTLKQCCKSLKSNIETLIGQESSGDDTSPLRIPRNSHTLFKEKLHSDKFPLYLTWLSRNLPSLIAHLQQMETDCTNWDPQKMSNGQAAGPFPYGFGFSSKWNKGTVQETLRKLTAEGSDGLPALRSHVKSLIASSTSSSAGSIAGSLLGTAAVGGAGAAVALNVGGVTTALKGAIGI</sequence>
<dbReference type="GeneID" id="94193646"/>
<accession>A0AAV4LQT2</accession>
<proteinExistence type="predicted"/>
<dbReference type="Proteomes" id="UP001497744">
    <property type="component" value="Unassembled WGS sequence"/>
</dbReference>
<gene>
    <name evidence="1" type="ORF">BcabD6B2_16000</name>
</gene>
<evidence type="ECO:0000313" key="2">
    <source>
        <dbReference type="Proteomes" id="UP001497744"/>
    </source>
</evidence>
<organism evidence="1 2">
    <name type="scientific">Babesia caballi</name>
    <dbReference type="NCBI Taxonomy" id="5871"/>
    <lineage>
        <taxon>Eukaryota</taxon>
        <taxon>Sar</taxon>
        <taxon>Alveolata</taxon>
        <taxon>Apicomplexa</taxon>
        <taxon>Aconoidasida</taxon>
        <taxon>Piroplasmida</taxon>
        <taxon>Babesiidae</taxon>
        <taxon>Babesia</taxon>
    </lineage>
</organism>